<evidence type="ECO:0000259" key="1">
    <source>
        <dbReference type="Pfam" id="PF13672"/>
    </source>
</evidence>
<dbReference type="Proteomes" id="UP000199558">
    <property type="component" value="Unassembled WGS sequence"/>
</dbReference>
<reference evidence="3" key="1">
    <citation type="submission" date="2016-06" db="EMBL/GenBank/DDBJ databases">
        <authorList>
            <person name="Varghese N."/>
            <person name="Submissions Spin"/>
        </authorList>
    </citation>
    <scope>NUCLEOTIDE SEQUENCE [LARGE SCALE GENOMIC DNA]</scope>
    <source>
        <strain evidence="3">DSM 45794</strain>
    </source>
</reference>
<dbReference type="OrthoDB" id="3190646at2"/>
<evidence type="ECO:0000313" key="2">
    <source>
        <dbReference type="EMBL" id="SBT63766.1"/>
    </source>
</evidence>
<sequence>MRVATASEAGNPKSSNEDWAMASEGLIVVLDGATARTGTGCVHGIAWYAAKLGSALAGLAADRDSALANALMYGIRLTADQHRDTCDLSHPGTPSAGTAMVRLKDNALEYLVLGDVTVLIDTADGVQVITDDRVDKTARAEREEADRHPFGSAEKQAALLRMKHAELAARNQPGGYWVAAADPFAAQHAITGEVPLDSVRRVAVLTDGAARLVALFGLLDWPDVLDVLQRHGPTELIRRVRAIEAADPSCMKWARNKRSDDATAVYAA</sequence>
<dbReference type="SUPFAM" id="SSF81606">
    <property type="entry name" value="PP2C-like"/>
    <property type="match status" value="1"/>
</dbReference>
<accession>A0A1A9B3Z0</accession>
<dbReference type="InterPro" id="IPR001932">
    <property type="entry name" value="PPM-type_phosphatase-like_dom"/>
</dbReference>
<protein>
    <submittedName>
        <fullName evidence="2">Protein phosphatase 2C</fullName>
    </submittedName>
</protein>
<organism evidence="2 3">
    <name type="scientific">Micromonospora sediminicola</name>
    <dbReference type="NCBI Taxonomy" id="946078"/>
    <lineage>
        <taxon>Bacteria</taxon>
        <taxon>Bacillati</taxon>
        <taxon>Actinomycetota</taxon>
        <taxon>Actinomycetes</taxon>
        <taxon>Micromonosporales</taxon>
        <taxon>Micromonosporaceae</taxon>
        <taxon>Micromonospora</taxon>
    </lineage>
</organism>
<dbReference type="EMBL" id="FLRH01000003">
    <property type="protein sequence ID" value="SBT63766.1"/>
    <property type="molecule type" value="Genomic_DNA"/>
</dbReference>
<keyword evidence="3" id="KW-1185">Reference proteome</keyword>
<proteinExistence type="predicted"/>
<evidence type="ECO:0000313" key="3">
    <source>
        <dbReference type="Proteomes" id="UP000199558"/>
    </source>
</evidence>
<dbReference type="Gene3D" id="3.60.40.10">
    <property type="entry name" value="PPM-type phosphatase domain"/>
    <property type="match status" value="1"/>
</dbReference>
<dbReference type="AlphaFoldDB" id="A0A1A9B3Z0"/>
<feature type="domain" description="PPM-type phosphatase" evidence="1">
    <location>
        <begin position="25"/>
        <end position="213"/>
    </location>
</feature>
<dbReference type="STRING" id="946078.GA0070622_0731"/>
<gene>
    <name evidence="2" type="ORF">GA0070622_0731</name>
</gene>
<dbReference type="InterPro" id="IPR036457">
    <property type="entry name" value="PPM-type-like_dom_sf"/>
</dbReference>
<dbReference type="Pfam" id="PF13672">
    <property type="entry name" value="PP2C_2"/>
    <property type="match status" value="1"/>
</dbReference>
<name>A0A1A9B3Z0_9ACTN</name>